<keyword evidence="3" id="KW-1185">Reference proteome</keyword>
<keyword evidence="1" id="KW-0175">Coiled coil</keyword>
<evidence type="ECO:0000256" key="1">
    <source>
        <dbReference type="SAM" id="Coils"/>
    </source>
</evidence>
<proteinExistence type="predicted"/>
<organism evidence="2 3">
    <name type="scientific">Shewanella xiamenensis</name>
    <dbReference type="NCBI Taxonomy" id="332186"/>
    <lineage>
        <taxon>Bacteria</taxon>
        <taxon>Pseudomonadati</taxon>
        <taxon>Pseudomonadota</taxon>
        <taxon>Gammaproteobacteria</taxon>
        <taxon>Alteromonadales</taxon>
        <taxon>Shewanellaceae</taxon>
        <taxon>Shewanella</taxon>
    </lineage>
</organism>
<evidence type="ECO:0000313" key="3">
    <source>
        <dbReference type="Proteomes" id="UP001159075"/>
    </source>
</evidence>
<accession>A0ABT6UID3</accession>
<evidence type="ECO:0000313" key="2">
    <source>
        <dbReference type="EMBL" id="MDI5833276.1"/>
    </source>
</evidence>
<gene>
    <name evidence="2" type="ORF">ODY93_16970</name>
</gene>
<name>A0ABT6UID3_9GAMM</name>
<dbReference type="Proteomes" id="UP001159075">
    <property type="component" value="Unassembled WGS sequence"/>
</dbReference>
<dbReference type="RefSeq" id="WP_282679814.1">
    <property type="nucleotide sequence ID" value="NZ_CP106875.1"/>
</dbReference>
<dbReference type="EMBL" id="JAOTLW010000020">
    <property type="protein sequence ID" value="MDI5833276.1"/>
    <property type="molecule type" value="Genomic_DNA"/>
</dbReference>
<sequence>MANIFSHIKPNSGTPYVSTLPTDRPLMGKDIAQWRQTMNLSTAEICWLLSLPSTKWGLMIKENQDQPIHHEMELLVRTWDAHKHLIPLPQKVSISMLQDSLGVTPSDIGLLLGREEISGTRWVKNENGDVHVGQAQTPLSQRLTLAVYQLSESNQRNQYFQTLMMVGALRGIPDVLKQRTWKTPEERRISKIKRLVNSSAKVLSTNTTMSTAEKAKYLRIQSCASSWVRNFELLTSLKKKIKATSNELSRLNKLLNKKPADKAKKVEEAHQKVSSEMDTLNSELTTVNNELRDAETHLVAILGPELDGKLLNSGKGITLGKRIQKLLQNPQDNIVAKYTADLAKEWLQLDSNVEETRLLLSSGTQSQIMDNREKIDTMNARKTAIQHTLESVLGPKLNGQITKSSMSDKLSRQIHHLAKRQDDFAFTSNPIHNHEITQFIKDQAAKWLDLSAKSNSLQPLLVVLNDEAAVRKYGVLPETKAETQSEAIQLGDAMSTIESKLQSLLGNQLDSAKFKSPELLSQIRQINSWKANASKPTDVLKESHKKVQEFILKQTTTWLNTLSTVESIAPLNIVSESNPNLERIELESKLRTKLSVIYHILARLENETTKQGNELRMLKKIERIRQNAVNFLTMSSGEPATPEIHLNEQVLAQCDKWLELQSQIDDLKPLSIIEEAMAELEPETATDDNSFIKSEFSSLFSDMLITEGNLKALLGNNLDGKHEKDEESSKLHRKISRLISRAAKEIEIANKLNDDAATAVWTQAKLQAERWIASFAELGVNQRYQVLIQNSNKPDNEKLLEMESLQEQEHLLASQTDSALRILSALLQDKFDSSYSEIEKAFNKVKRKVQSLLTESVADEISNSASAWVTLNETLAIVESKLAILDSKKSLGLEFDTDEFQSLENDEADLIAKLEQHEIFLGNSANIDFQVDAVPSKVINKAQATLATLQKYTHLNDKQVQFIGLELIEESQKASQEISRLVEDLRAKKVHLAAYVSTSLLLSKRASNYKKLNYETSLIAETTLAIDALQSDLSAHIKKADKIIKSVDSKL</sequence>
<feature type="coiled-coil region" evidence="1">
    <location>
        <begin position="234"/>
        <end position="297"/>
    </location>
</feature>
<comment type="caution">
    <text evidence="2">The sequence shown here is derived from an EMBL/GenBank/DDBJ whole genome shotgun (WGS) entry which is preliminary data.</text>
</comment>
<protein>
    <submittedName>
        <fullName evidence="2">Uncharacterized protein</fullName>
    </submittedName>
</protein>
<reference evidence="2 3" key="1">
    <citation type="submission" date="2022-09" db="EMBL/GenBank/DDBJ databases">
        <title>The outer-membrane cytochrome OmcA is essential for infection of Shewanella oneidensis by a zebrafish-associated bacteriophage.</title>
        <authorList>
            <person name="Grenfell A.W."/>
            <person name="Intile P."/>
            <person name="Mcfarlane J."/>
            <person name="Leung D."/>
            <person name="Abdalla K."/>
            <person name="Wold M."/>
            <person name="Kees E."/>
            <person name="Gralnick J."/>
        </authorList>
    </citation>
    <scope>NUCLEOTIDE SEQUENCE [LARGE SCALE GENOMIC DNA]</scope>
    <source>
        <strain evidence="2 3">NF-5</strain>
    </source>
</reference>